<proteinExistence type="inferred from homology"/>
<reference evidence="5 6" key="1">
    <citation type="submission" date="2021-11" db="EMBL/GenBank/DDBJ databases">
        <title>Genomic of Niabella pedocola.</title>
        <authorList>
            <person name="Wu T."/>
        </authorList>
    </citation>
    <scope>NUCLEOTIDE SEQUENCE [LARGE SCALE GENOMIC DNA]</scope>
    <source>
        <strain evidence="5 6">JCM 31011</strain>
    </source>
</reference>
<dbReference type="GO" id="GO:0016829">
    <property type="term" value="F:lyase activity"/>
    <property type="evidence" value="ECO:0007669"/>
    <property type="project" value="UniProtKB-KW"/>
</dbReference>
<dbReference type="Gene3D" id="3.20.20.60">
    <property type="entry name" value="Phosphoenolpyruvate-binding domains"/>
    <property type="match status" value="1"/>
</dbReference>
<gene>
    <name evidence="5" type="ORF">LQ567_07880</name>
</gene>
<dbReference type="InterPro" id="IPR050251">
    <property type="entry name" value="HpcH-HpaI_aldolase"/>
</dbReference>
<comment type="similarity">
    <text evidence="1">Belongs to the HpcH/HpaI aldolase family.</text>
</comment>
<evidence type="ECO:0000256" key="2">
    <source>
        <dbReference type="ARBA" id="ARBA00022723"/>
    </source>
</evidence>
<evidence type="ECO:0000313" key="5">
    <source>
        <dbReference type="EMBL" id="MCD2422675.1"/>
    </source>
</evidence>
<keyword evidence="2" id="KW-0479">Metal-binding</keyword>
<dbReference type="InterPro" id="IPR015813">
    <property type="entry name" value="Pyrv/PenolPyrv_kinase-like_dom"/>
</dbReference>
<accession>A0ABS8PNL2</accession>
<keyword evidence="6" id="KW-1185">Reference proteome</keyword>
<dbReference type="InterPro" id="IPR005000">
    <property type="entry name" value="Aldolase/citrate-lyase_domain"/>
</dbReference>
<comment type="caution">
    <text evidence="5">The sequence shown here is derived from an EMBL/GenBank/DDBJ whole genome shotgun (WGS) entry which is preliminary data.</text>
</comment>
<dbReference type="EMBL" id="JAJNEC010000005">
    <property type="protein sequence ID" value="MCD2422675.1"/>
    <property type="molecule type" value="Genomic_DNA"/>
</dbReference>
<dbReference type="RefSeq" id="WP_231003897.1">
    <property type="nucleotide sequence ID" value="NZ_JAJNEC010000005.1"/>
</dbReference>
<dbReference type="Proteomes" id="UP001199816">
    <property type="component" value="Unassembled WGS sequence"/>
</dbReference>
<dbReference type="Pfam" id="PF03328">
    <property type="entry name" value="HpcH_HpaI"/>
    <property type="match status" value="1"/>
</dbReference>
<feature type="domain" description="HpcH/HpaI aldolase/citrate lyase" evidence="4">
    <location>
        <begin position="23"/>
        <end position="237"/>
    </location>
</feature>
<dbReference type="PANTHER" id="PTHR30502:SF0">
    <property type="entry name" value="PHOSPHOENOLPYRUVATE CARBOXYLASE FAMILY PROTEIN"/>
    <property type="match status" value="1"/>
</dbReference>
<evidence type="ECO:0000313" key="6">
    <source>
        <dbReference type="Proteomes" id="UP001199816"/>
    </source>
</evidence>
<evidence type="ECO:0000259" key="4">
    <source>
        <dbReference type="Pfam" id="PF03328"/>
    </source>
</evidence>
<keyword evidence="3 5" id="KW-0456">Lyase</keyword>
<sequence length="266" mass="29222">MRASKVLQKLRSGGFASCIKINISNAQVAEIAALCGFDCVWVDQEHCTPDWDVLNSQVWATKAYNADLMVRVPRGSYSDLIKPLEMDATGIMVPHIMSLEDARSVVQMTRFHPVGRRPIDGGNADGAYTNMDFQEYLAAANKERFVVLQIEDPEPLEELEAIAALEGYDMLFFGPGDFSQGIGAPGDFTHPRLLETRARVAALARKYGKFAGTTGSIDHLESFKQMGYQFVSVGADVVGLSAYFKNLVSKIHSSVTAEQKGNEAYK</sequence>
<dbReference type="InterPro" id="IPR040442">
    <property type="entry name" value="Pyrv_kinase-like_dom_sf"/>
</dbReference>
<organism evidence="5 6">
    <name type="scientific">Niabella pedocola</name>
    <dbReference type="NCBI Taxonomy" id="1752077"/>
    <lineage>
        <taxon>Bacteria</taxon>
        <taxon>Pseudomonadati</taxon>
        <taxon>Bacteroidota</taxon>
        <taxon>Chitinophagia</taxon>
        <taxon>Chitinophagales</taxon>
        <taxon>Chitinophagaceae</taxon>
        <taxon>Niabella</taxon>
    </lineage>
</organism>
<evidence type="ECO:0000256" key="1">
    <source>
        <dbReference type="ARBA" id="ARBA00005568"/>
    </source>
</evidence>
<dbReference type="PANTHER" id="PTHR30502">
    <property type="entry name" value="2-KETO-3-DEOXY-L-RHAMNONATE ALDOLASE"/>
    <property type="match status" value="1"/>
</dbReference>
<evidence type="ECO:0000256" key="3">
    <source>
        <dbReference type="ARBA" id="ARBA00023239"/>
    </source>
</evidence>
<dbReference type="SUPFAM" id="SSF51621">
    <property type="entry name" value="Phosphoenolpyruvate/pyruvate domain"/>
    <property type="match status" value="1"/>
</dbReference>
<name>A0ABS8PNL2_9BACT</name>
<protein>
    <submittedName>
        <fullName evidence="5">Aldolase/citrate lyase family protein</fullName>
    </submittedName>
</protein>